<reference evidence="2" key="1">
    <citation type="journal article" date="2019" name="Int. J. Syst. Evol. Microbiol.">
        <title>The Global Catalogue of Microorganisms (GCM) 10K type strain sequencing project: providing services to taxonomists for standard genome sequencing and annotation.</title>
        <authorList>
            <consortium name="The Broad Institute Genomics Platform"/>
            <consortium name="The Broad Institute Genome Sequencing Center for Infectious Disease"/>
            <person name="Wu L."/>
            <person name="Ma J."/>
        </authorList>
    </citation>
    <scope>NUCLEOTIDE SEQUENCE [LARGE SCALE GENOMIC DNA]</scope>
    <source>
        <strain evidence="2">CGMCC 4.7237</strain>
    </source>
</reference>
<name>A0ABV8HVQ8_9ACTN</name>
<comment type="caution">
    <text evidence="1">The sequence shown here is derived from an EMBL/GenBank/DDBJ whole genome shotgun (WGS) entry which is preliminary data.</text>
</comment>
<sequence>MLRPAVTSVTVTHTSTTAPYATITCTLTSQPPLRYYGGAYPGGGVEAIASVQCTNVVNAIAVEVLLAKNNVVVAQSPVRYSYSTTQGLQTTDTPHGAGTYITAAETGITFPDGTYIVSTEADSAPLYISS</sequence>
<dbReference type="EMBL" id="JBHSBB010000036">
    <property type="protein sequence ID" value="MFC4036127.1"/>
    <property type="molecule type" value="Genomic_DNA"/>
</dbReference>
<evidence type="ECO:0000313" key="1">
    <source>
        <dbReference type="EMBL" id="MFC4036127.1"/>
    </source>
</evidence>
<dbReference type="Proteomes" id="UP001595765">
    <property type="component" value="Unassembled WGS sequence"/>
</dbReference>
<accession>A0ABV8HVQ8</accession>
<evidence type="ECO:0000313" key="2">
    <source>
        <dbReference type="Proteomes" id="UP001595765"/>
    </source>
</evidence>
<dbReference type="RefSeq" id="WP_386437282.1">
    <property type="nucleotide sequence ID" value="NZ_JBHSBB010000036.1"/>
</dbReference>
<gene>
    <name evidence="1" type="ORF">ACFO3J_32445</name>
</gene>
<organism evidence="1 2">
    <name type="scientific">Streptomyces polygonati</name>
    <dbReference type="NCBI Taxonomy" id="1617087"/>
    <lineage>
        <taxon>Bacteria</taxon>
        <taxon>Bacillati</taxon>
        <taxon>Actinomycetota</taxon>
        <taxon>Actinomycetes</taxon>
        <taxon>Kitasatosporales</taxon>
        <taxon>Streptomycetaceae</taxon>
        <taxon>Streptomyces</taxon>
    </lineage>
</organism>
<proteinExistence type="predicted"/>
<protein>
    <submittedName>
        <fullName evidence="1">Uncharacterized protein</fullName>
    </submittedName>
</protein>
<keyword evidence="2" id="KW-1185">Reference proteome</keyword>